<dbReference type="PANTHER" id="PTHR42796:SF4">
    <property type="entry name" value="FUMARYLACETOACETATE HYDROLASE DOMAIN-CONTAINING PROTEIN 2A"/>
    <property type="match status" value="1"/>
</dbReference>
<dbReference type="PANTHER" id="PTHR42796">
    <property type="entry name" value="FUMARYLACETOACETATE HYDROLASE DOMAIN-CONTAINING PROTEIN 2A-RELATED"/>
    <property type="match status" value="1"/>
</dbReference>
<keyword evidence="5" id="KW-1185">Reference proteome</keyword>
<dbReference type="InterPro" id="IPR051121">
    <property type="entry name" value="FAH"/>
</dbReference>
<dbReference type="RefSeq" id="WP_073875685.1">
    <property type="nucleotide sequence ID" value="NZ_MPNT01000011.1"/>
</dbReference>
<evidence type="ECO:0000256" key="1">
    <source>
        <dbReference type="ARBA" id="ARBA00010211"/>
    </source>
</evidence>
<proteinExistence type="inferred from homology"/>
<gene>
    <name evidence="4" type="ORF">BRW65_13355</name>
</gene>
<dbReference type="Proteomes" id="UP000186438">
    <property type="component" value="Unassembled WGS sequence"/>
</dbReference>
<dbReference type="STRING" id="53378.BRW65_13355"/>
<evidence type="ECO:0000313" key="5">
    <source>
        <dbReference type="Proteomes" id="UP000186438"/>
    </source>
</evidence>
<organism evidence="4 5">
    <name type="scientific">Mycobacterium paraffinicum</name>
    <dbReference type="NCBI Taxonomy" id="53378"/>
    <lineage>
        <taxon>Bacteria</taxon>
        <taxon>Bacillati</taxon>
        <taxon>Actinomycetota</taxon>
        <taxon>Actinomycetes</taxon>
        <taxon>Mycobacteriales</taxon>
        <taxon>Mycobacteriaceae</taxon>
        <taxon>Mycobacterium</taxon>
    </lineage>
</organism>
<accession>A0A1Q4HUP1</accession>
<dbReference type="GO" id="GO:0046872">
    <property type="term" value="F:metal ion binding"/>
    <property type="evidence" value="ECO:0007669"/>
    <property type="project" value="UniProtKB-KW"/>
</dbReference>
<dbReference type="AlphaFoldDB" id="A0A1Q4HUP1"/>
<evidence type="ECO:0000313" key="4">
    <source>
        <dbReference type="EMBL" id="OJZ73424.1"/>
    </source>
</evidence>
<name>A0A1Q4HUP1_9MYCO</name>
<dbReference type="GO" id="GO:0003824">
    <property type="term" value="F:catalytic activity"/>
    <property type="evidence" value="ECO:0007669"/>
    <property type="project" value="InterPro"/>
</dbReference>
<dbReference type="Pfam" id="PF01557">
    <property type="entry name" value="FAA_hydrolase"/>
    <property type="match status" value="1"/>
</dbReference>
<keyword evidence="2" id="KW-0479">Metal-binding</keyword>
<protein>
    <recommendedName>
        <fullName evidence="3">Fumarylacetoacetase-like C-terminal domain-containing protein</fullName>
    </recommendedName>
</protein>
<dbReference type="SUPFAM" id="SSF56529">
    <property type="entry name" value="FAH"/>
    <property type="match status" value="1"/>
</dbReference>
<dbReference type="Gene3D" id="3.90.850.10">
    <property type="entry name" value="Fumarylacetoacetase-like, C-terminal domain"/>
    <property type="match status" value="1"/>
</dbReference>
<feature type="domain" description="Fumarylacetoacetase-like C-terminal" evidence="3">
    <location>
        <begin position="67"/>
        <end position="278"/>
    </location>
</feature>
<sequence length="280" mass="28996">MTRLYQTSEGIARGEGNELALLDLPADLTIAALLAQSDIDLARTPVRRRLPLAGATLEAPVAVGATIYLLGLNYHSHVAEVGASVPAVPIGLPVPATAIASPHQPITLPAEAPSYVDYEGEIAIVVGTSCHALAPGSGWDHIAGLCVANDVSARDVQERGMRDGQLVDVGEVIRAKSFPTFKPLGPCIVATDEVRGGAELSITTRVNGEQRQHSSTSDMIFDFARIVEGISHQAELGCGDVILTGTPSGVGSAQGRFLVAGDIVEVEVGGIGVIRNVVSG</sequence>
<evidence type="ECO:0000259" key="3">
    <source>
        <dbReference type="Pfam" id="PF01557"/>
    </source>
</evidence>
<dbReference type="InterPro" id="IPR036663">
    <property type="entry name" value="Fumarylacetoacetase_C_sf"/>
</dbReference>
<dbReference type="EMBL" id="MPNT01000011">
    <property type="protein sequence ID" value="OJZ73424.1"/>
    <property type="molecule type" value="Genomic_DNA"/>
</dbReference>
<reference evidence="4 5" key="1">
    <citation type="submission" date="2016-11" db="EMBL/GenBank/DDBJ databases">
        <title>Genome sequences of unsequenced Mycobacteria.</title>
        <authorList>
            <person name="Greninger A.L."/>
            <person name="Fang F."/>
            <person name="Jerome K.R."/>
        </authorList>
    </citation>
    <scope>NUCLEOTIDE SEQUENCE [LARGE SCALE GENOMIC DNA]</scope>
    <source>
        <strain evidence="4 5">M11</strain>
    </source>
</reference>
<dbReference type="GO" id="GO:0044281">
    <property type="term" value="P:small molecule metabolic process"/>
    <property type="evidence" value="ECO:0007669"/>
    <property type="project" value="UniProtKB-ARBA"/>
</dbReference>
<dbReference type="InterPro" id="IPR011234">
    <property type="entry name" value="Fumarylacetoacetase-like_C"/>
</dbReference>
<comment type="similarity">
    <text evidence="1">Belongs to the FAH family.</text>
</comment>
<comment type="caution">
    <text evidence="4">The sequence shown here is derived from an EMBL/GenBank/DDBJ whole genome shotgun (WGS) entry which is preliminary data.</text>
</comment>
<evidence type="ECO:0000256" key="2">
    <source>
        <dbReference type="ARBA" id="ARBA00022723"/>
    </source>
</evidence>